<evidence type="ECO:0000313" key="3">
    <source>
        <dbReference type="EMBL" id="KAB8040674.1"/>
    </source>
</evidence>
<dbReference type="OrthoDB" id="5421182at2"/>
<dbReference type="Proteomes" id="UP000437748">
    <property type="component" value="Unassembled WGS sequence"/>
</dbReference>
<dbReference type="Pfam" id="PF00497">
    <property type="entry name" value="SBP_bac_3"/>
    <property type="match status" value="1"/>
</dbReference>
<dbReference type="SUPFAM" id="SSF53850">
    <property type="entry name" value="Periplasmic binding protein-like II"/>
    <property type="match status" value="1"/>
</dbReference>
<evidence type="ECO:0000256" key="1">
    <source>
        <dbReference type="ARBA" id="ARBA00022729"/>
    </source>
</evidence>
<dbReference type="EMBL" id="WFLM01000001">
    <property type="protein sequence ID" value="KAB8040674.1"/>
    <property type="molecule type" value="Genomic_DNA"/>
</dbReference>
<reference evidence="3 4" key="1">
    <citation type="submission" date="2019-10" db="EMBL/GenBank/DDBJ databases">
        <title>New species of Slilvanegrellaceae.</title>
        <authorList>
            <person name="Pitt A."/>
            <person name="Hahn M.W."/>
        </authorList>
    </citation>
    <scope>NUCLEOTIDE SEQUENCE [LARGE SCALE GENOMIC DNA]</scope>
    <source>
        <strain evidence="3 4">SP-Ram-0.45-NSY-1</strain>
    </source>
</reference>
<gene>
    <name evidence="3" type="ORF">GCL60_01760</name>
</gene>
<sequence>MLKYCQTIIYILFLIPQNLFALEWVGACERDFPPYNYIENGKYIGIDTEIVTLVMKKLKINFSIHTDTWDNVFHNLKENKYDFAWQFVDTPARRKYFYFVGPIRYGLDVFVVKSTSNITNWKNMRDFDGMKAGVIKTYSYDHKFDTAKNFTKVQFNNMNDLLNGLINNKVDFIIGDFNTILFISNKNNLNDKIRFLPSSIKKVPRYIAFAKKSKHRGLYFERKLNEIINSKEYNDIIEKYENLFKNRR</sequence>
<comment type="caution">
    <text evidence="3">The sequence shown here is derived from an EMBL/GenBank/DDBJ whole genome shotgun (WGS) entry which is preliminary data.</text>
</comment>
<dbReference type="AlphaFoldDB" id="A0A6N6VX76"/>
<keyword evidence="4" id="KW-1185">Reference proteome</keyword>
<evidence type="ECO:0000259" key="2">
    <source>
        <dbReference type="SMART" id="SM00062"/>
    </source>
</evidence>
<organism evidence="3 4">
    <name type="scientific">Silvanigrella paludirubra</name>
    <dbReference type="NCBI Taxonomy" id="2499159"/>
    <lineage>
        <taxon>Bacteria</taxon>
        <taxon>Pseudomonadati</taxon>
        <taxon>Bdellovibrionota</taxon>
        <taxon>Oligoflexia</taxon>
        <taxon>Silvanigrellales</taxon>
        <taxon>Silvanigrellaceae</taxon>
        <taxon>Silvanigrella</taxon>
    </lineage>
</organism>
<dbReference type="Gene3D" id="3.40.190.10">
    <property type="entry name" value="Periplasmic binding protein-like II"/>
    <property type="match status" value="2"/>
</dbReference>
<dbReference type="PANTHER" id="PTHR35936:SF25">
    <property type="entry name" value="ABC TRANSPORTER SUBSTRATE-BINDING PROTEIN"/>
    <property type="match status" value="1"/>
</dbReference>
<proteinExistence type="predicted"/>
<dbReference type="RefSeq" id="WP_153418190.1">
    <property type="nucleotide sequence ID" value="NZ_WFLM01000001.1"/>
</dbReference>
<accession>A0A6N6VX76</accession>
<feature type="domain" description="Solute-binding protein family 3/N-terminal" evidence="2">
    <location>
        <begin position="25"/>
        <end position="243"/>
    </location>
</feature>
<dbReference type="SMART" id="SM00062">
    <property type="entry name" value="PBPb"/>
    <property type="match status" value="1"/>
</dbReference>
<protein>
    <submittedName>
        <fullName evidence="3">Transporter substrate-binding domain-containing protein</fullName>
    </submittedName>
</protein>
<dbReference type="PANTHER" id="PTHR35936">
    <property type="entry name" value="MEMBRANE-BOUND LYTIC MUREIN TRANSGLYCOSYLASE F"/>
    <property type="match status" value="1"/>
</dbReference>
<keyword evidence="1" id="KW-0732">Signal</keyword>
<dbReference type="InterPro" id="IPR001638">
    <property type="entry name" value="Solute-binding_3/MltF_N"/>
</dbReference>
<evidence type="ECO:0000313" key="4">
    <source>
        <dbReference type="Proteomes" id="UP000437748"/>
    </source>
</evidence>
<name>A0A6N6VX76_9BACT</name>